<comment type="subunit">
    <text evidence="3">Interacts with GyrB.</text>
</comment>
<organism evidence="5 6">
    <name type="scientific">Pelagimonas phthalicica</name>
    <dbReference type="NCBI Taxonomy" id="1037362"/>
    <lineage>
        <taxon>Bacteria</taxon>
        <taxon>Pseudomonadati</taxon>
        <taxon>Pseudomonadota</taxon>
        <taxon>Alphaproteobacteria</taxon>
        <taxon>Rhodobacterales</taxon>
        <taxon>Roseobacteraceae</taxon>
        <taxon>Pelagimonas</taxon>
    </lineage>
</organism>
<evidence type="ECO:0000256" key="1">
    <source>
        <dbReference type="ARBA" id="ARBA00022723"/>
    </source>
</evidence>
<dbReference type="RefSeq" id="WP_099243957.1">
    <property type="nucleotide sequence ID" value="NZ_FXXP01000001.1"/>
</dbReference>
<feature type="binding site" evidence="3">
    <location>
        <position position="22"/>
    </location>
    <ligand>
        <name>Zn(2+)</name>
        <dbReference type="ChEBI" id="CHEBI:29105"/>
    </ligand>
</feature>
<feature type="binding site" evidence="3">
    <location>
        <position position="18"/>
    </location>
    <ligand>
        <name>Zn(2+)</name>
        <dbReference type="ChEBI" id="CHEBI:29105"/>
    </ligand>
</feature>
<evidence type="ECO:0000256" key="4">
    <source>
        <dbReference type="SAM" id="MobiDB-lite"/>
    </source>
</evidence>
<dbReference type="AlphaFoldDB" id="A0A238JAA2"/>
<dbReference type="InterPro" id="IPR005584">
    <property type="entry name" value="DNA_gyrase_inhibitor_YacG"/>
</dbReference>
<dbReference type="OrthoDB" id="9809663at2"/>
<comment type="similarity">
    <text evidence="3">Belongs to the DNA gyrase inhibitor YacG family.</text>
</comment>
<accession>A0A238JAA2</accession>
<dbReference type="SUPFAM" id="SSF57716">
    <property type="entry name" value="Glucocorticoid receptor-like (DNA-binding domain)"/>
    <property type="match status" value="1"/>
</dbReference>
<dbReference type="GO" id="GO:0008657">
    <property type="term" value="F:DNA topoisomerase type II (double strand cut, ATP-hydrolyzing) inhibitor activity"/>
    <property type="evidence" value="ECO:0007669"/>
    <property type="project" value="UniProtKB-UniRule"/>
</dbReference>
<evidence type="ECO:0000256" key="2">
    <source>
        <dbReference type="ARBA" id="ARBA00022833"/>
    </source>
</evidence>
<dbReference type="PANTHER" id="PTHR36150:SF1">
    <property type="entry name" value="DNA GYRASE INHIBITOR YACG"/>
    <property type="match status" value="1"/>
</dbReference>
<dbReference type="GO" id="GO:0006355">
    <property type="term" value="P:regulation of DNA-templated transcription"/>
    <property type="evidence" value="ECO:0007669"/>
    <property type="project" value="InterPro"/>
</dbReference>
<dbReference type="EMBL" id="FXXP01000001">
    <property type="protein sequence ID" value="SMX27641.1"/>
    <property type="molecule type" value="Genomic_DNA"/>
</dbReference>
<dbReference type="Gene3D" id="3.30.50.10">
    <property type="entry name" value="Erythroid Transcription Factor GATA-1, subunit A"/>
    <property type="match status" value="1"/>
</dbReference>
<feature type="region of interest" description="Disordered" evidence="4">
    <location>
        <begin position="34"/>
        <end position="60"/>
    </location>
</feature>
<keyword evidence="1 3" id="KW-0479">Metal-binding</keyword>
<dbReference type="InterPro" id="IPR013088">
    <property type="entry name" value="Znf_NHR/GATA"/>
</dbReference>
<evidence type="ECO:0000313" key="5">
    <source>
        <dbReference type="EMBL" id="SMX27641.1"/>
    </source>
</evidence>
<dbReference type="HAMAP" id="MF_00649">
    <property type="entry name" value="DNA_gyrase_inhibitor_YacG"/>
    <property type="match status" value="1"/>
</dbReference>
<proteinExistence type="inferred from homology"/>
<feature type="binding site" evidence="3">
    <location>
        <position position="3"/>
    </location>
    <ligand>
        <name>Zn(2+)</name>
        <dbReference type="ChEBI" id="CHEBI:29105"/>
    </ligand>
</feature>
<evidence type="ECO:0000313" key="6">
    <source>
        <dbReference type="Proteomes" id="UP000225972"/>
    </source>
</evidence>
<dbReference type="PANTHER" id="PTHR36150">
    <property type="entry name" value="DNA GYRASE INHIBITOR YACG"/>
    <property type="match status" value="1"/>
</dbReference>
<dbReference type="GO" id="GO:0008270">
    <property type="term" value="F:zinc ion binding"/>
    <property type="evidence" value="ECO:0007669"/>
    <property type="project" value="UniProtKB-UniRule"/>
</dbReference>
<dbReference type="Proteomes" id="UP000225972">
    <property type="component" value="Unassembled WGS sequence"/>
</dbReference>
<comment type="cofactor">
    <cofactor evidence="3">
        <name>Zn(2+)</name>
        <dbReference type="ChEBI" id="CHEBI:29105"/>
    </cofactor>
    <text evidence="3">Binds 1 zinc ion.</text>
</comment>
<sequence>MSCPICAKDTDVKYRPFCSKRCADIDLAKWLSGSYSTPSQDPEDMEEAAIAAAEAQRKPH</sequence>
<feature type="binding site" evidence="3">
    <location>
        <position position="6"/>
    </location>
    <ligand>
        <name>Zn(2+)</name>
        <dbReference type="ChEBI" id="CHEBI:29105"/>
    </ligand>
</feature>
<dbReference type="Pfam" id="PF03884">
    <property type="entry name" value="YacG"/>
    <property type="match status" value="1"/>
</dbReference>
<comment type="function">
    <text evidence="3">Inhibits all the catalytic activities of DNA gyrase by preventing its interaction with DNA. Acts by binding directly to the C-terminal domain of GyrB, which probably disrupts DNA binding by the gyrase.</text>
</comment>
<name>A0A238JAA2_9RHOB</name>
<gene>
    <name evidence="3" type="primary">yacG</name>
    <name evidence="5" type="ORF">TRP8649_01748</name>
</gene>
<keyword evidence="6" id="KW-1185">Reference proteome</keyword>
<protein>
    <recommendedName>
        <fullName evidence="3">DNA gyrase inhibitor YacG</fullName>
    </recommendedName>
</protein>
<reference evidence="6" key="1">
    <citation type="submission" date="2017-05" db="EMBL/GenBank/DDBJ databases">
        <authorList>
            <person name="Rodrigo-Torres L."/>
            <person name="Arahal R. D."/>
            <person name="Lucena T."/>
        </authorList>
    </citation>
    <scope>NUCLEOTIDE SEQUENCE [LARGE SCALE GENOMIC DNA]</scope>
    <source>
        <strain evidence="6">CECT 8649</strain>
    </source>
</reference>
<evidence type="ECO:0000256" key="3">
    <source>
        <dbReference type="HAMAP-Rule" id="MF_00649"/>
    </source>
</evidence>
<keyword evidence="2 3" id="KW-0862">Zinc</keyword>